<gene>
    <name evidence="1" type="ORF">CLV62_15110</name>
</gene>
<name>A0A2V3PHC7_9BACT</name>
<dbReference type="AlphaFoldDB" id="A0A2V3PHC7"/>
<accession>A0A2V3PHC7</accession>
<proteinExistence type="predicted"/>
<comment type="caution">
    <text evidence="1">The sequence shown here is derived from an EMBL/GenBank/DDBJ whole genome shotgun (WGS) entry which is preliminary data.</text>
</comment>
<evidence type="ECO:0000313" key="2">
    <source>
        <dbReference type="Proteomes" id="UP000247973"/>
    </source>
</evidence>
<dbReference type="Proteomes" id="UP000247973">
    <property type="component" value="Unassembled WGS sequence"/>
</dbReference>
<sequence>MIFSDNFPTFALSLTLQVTKVTKFVNIMAIEKKYYSFTPGLELLSKSDYSKIQGDIIIFLGCSKQDYYRKRACYINIPAHVKEGIESIFNKYNINDIRQIWEIKDSDE</sequence>
<protein>
    <submittedName>
        <fullName evidence="1">Uncharacterized protein</fullName>
    </submittedName>
</protein>
<keyword evidence="2" id="KW-1185">Reference proteome</keyword>
<reference evidence="1 2" key="1">
    <citation type="submission" date="2018-03" db="EMBL/GenBank/DDBJ databases">
        <title>Genomic Encyclopedia of Archaeal and Bacterial Type Strains, Phase II (KMG-II): from individual species to whole genera.</title>
        <authorList>
            <person name="Goeker M."/>
        </authorList>
    </citation>
    <scope>NUCLEOTIDE SEQUENCE [LARGE SCALE GENOMIC DNA]</scope>
    <source>
        <strain evidence="1 2">DSM 100214</strain>
    </source>
</reference>
<evidence type="ECO:0000313" key="1">
    <source>
        <dbReference type="EMBL" id="PXV58115.1"/>
    </source>
</evidence>
<organism evidence="1 2">
    <name type="scientific">Dysgonomonas alginatilytica</name>
    <dbReference type="NCBI Taxonomy" id="1605892"/>
    <lineage>
        <taxon>Bacteria</taxon>
        <taxon>Pseudomonadati</taxon>
        <taxon>Bacteroidota</taxon>
        <taxon>Bacteroidia</taxon>
        <taxon>Bacteroidales</taxon>
        <taxon>Dysgonomonadaceae</taxon>
        <taxon>Dysgonomonas</taxon>
    </lineage>
</organism>
<dbReference type="EMBL" id="QICL01000051">
    <property type="protein sequence ID" value="PXV58115.1"/>
    <property type="molecule type" value="Genomic_DNA"/>
</dbReference>